<dbReference type="InterPro" id="IPR018643">
    <property type="entry name" value="DUF2069_membrane"/>
</dbReference>
<dbReference type="EMBL" id="JBHRXX010000007">
    <property type="protein sequence ID" value="MFC3685367.1"/>
    <property type="molecule type" value="Genomic_DNA"/>
</dbReference>
<reference evidence="3" key="1">
    <citation type="journal article" date="2019" name="Int. J. Syst. Evol. Microbiol.">
        <title>The Global Catalogue of Microorganisms (GCM) 10K type strain sequencing project: providing services to taxonomists for standard genome sequencing and annotation.</title>
        <authorList>
            <consortium name="The Broad Institute Genomics Platform"/>
            <consortium name="The Broad Institute Genome Sequencing Center for Infectious Disease"/>
            <person name="Wu L."/>
            <person name="Ma J."/>
        </authorList>
    </citation>
    <scope>NUCLEOTIDE SEQUENCE [LARGE SCALE GENOMIC DNA]</scope>
    <source>
        <strain evidence="3">KCTC 42501</strain>
    </source>
</reference>
<accession>A0ABV7W7F6</accession>
<keyword evidence="1" id="KW-1133">Transmembrane helix</keyword>
<evidence type="ECO:0000313" key="3">
    <source>
        <dbReference type="Proteomes" id="UP001595729"/>
    </source>
</evidence>
<dbReference type="RefSeq" id="WP_382176460.1">
    <property type="nucleotide sequence ID" value="NZ_JBHRXX010000007.1"/>
</dbReference>
<name>A0ABV7W7F6_9BURK</name>
<sequence length="149" mass="15926">MAPVPAGVARSRQLAVASLVALIALCLAWELWLAPLRPGGSWLVLKSLPLTLPLAGLLKNRMYTYRWLSLLVWIYAAEGAVRMTSDTNALSALLAGIELLLCVVLFVACTWHIRTRLRAAGKEAIAADAARRAAEAGFAADPVPPTKAP</sequence>
<keyword evidence="1" id="KW-0812">Transmembrane</keyword>
<keyword evidence="1" id="KW-0472">Membrane</keyword>
<organism evidence="2 3">
    <name type="scientific">Hydrogenophaga luteola</name>
    <dbReference type="NCBI Taxonomy" id="1591122"/>
    <lineage>
        <taxon>Bacteria</taxon>
        <taxon>Pseudomonadati</taxon>
        <taxon>Pseudomonadota</taxon>
        <taxon>Betaproteobacteria</taxon>
        <taxon>Burkholderiales</taxon>
        <taxon>Comamonadaceae</taxon>
        <taxon>Hydrogenophaga</taxon>
    </lineage>
</organism>
<evidence type="ECO:0000313" key="2">
    <source>
        <dbReference type="EMBL" id="MFC3685367.1"/>
    </source>
</evidence>
<evidence type="ECO:0000256" key="1">
    <source>
        <dbReference type="SAM" id="Phobius"/>
    </source>
</evidence>
<feature type="transmembrane region" description="Helical" evidence="1">
    <location>
        <begin position="89"/>
        <end position="113"/>
    </location>
</feature>
<gene>
    <name evidence="2" type="ORF">ACFOPI_17320</name>
</gene>
<proteinExistence type="predicted"/>
<feature type="transmembrane region" description="Helical" evidence="1">
    <location>
        <begin position="14"/>
        <end position="34"/>
    </location>
</feature>
<dbReference type="Proteomes" id="UP001595729">
    <property type="component" value="Unassembled WGS sequence"/>
</dbReference>
<keyword evidence="3" id="KW-1185">Reference proteome</keyword>
<protein>
    <submittedName>
        <fullName evidence="2">DUF2069 domain-containing protein</fullName>
    </submittedName>
</protein>
<comment type="caution">
    <text evidence="2">The sequence shown here is derived from an EMBL/GenBank/DDBJ whole genome shotgun (WGS) entry which is preliminary data.</text>
</comment>
<dbReference type="Pfam" id="PF09842">
    <property type="entry name" value="DUF2069"/>
    <property type="match status" value="1"/>
</dbReference>